<dbReference type="PANTHER" id="PTHR43245:SF51">
    <property type="entry name" value="SHORT CHAIN DEHYDROGENASE_REDUCTASE FAMILY 42E, MEMBER 2"/>
    <property type="match status" value="1"/>
</dbReference>
<reference evidence="5" key="2">
    <citation type="submission" date="2019-10" db="EMBL/GenBank/DDBJ databases">
        <authorList>
            <consortium name="NCBI Genome Project"/>
        </authorList>
    </citation>
    <scope>NUCLEOTIDE SEQUENCE</scope>
    <source>
        <strain evidence="5">NI907</strain>
    </source>
</reference>
<reference evidence="5" key="3">
    <citation type="submission" date="2025-08" db="UniProtKB">
        <authorList>
            <consortium name="RefSeq"/>
        </authorList>
    </citation>
    <scope>IDENTIFICATION</scope>
    <source>
        <strain evidence="5">NI907</strain>
    </source>
</reference>
<evidence type="ECO:0000259" key="3">
    <source>
        <dbReference type="Pfam" id="PF01073"/>
    </source>
</evidence>
<dbReference type="GeneID" id="41956366"/>
<dbReference type="Gene3D" id="3.40.50.720">
    <property type="entry name" value="NAD(P)-binding Rossmann-like Domain"/>
    <property type="match status" value="1"/>
</dbReference>
<dbReference type="InterPro" id="IPR036291">
    <property type="entry name" value="NAD(P)-bd_dom_sf"/>
</dbReference>
<protein>
    <recommendedName>
        <fullName evidence="3">3-beta hydroxysteroid dehydrogenase/isomerase domain-containing protein</fullName>
    </recommendedName>
</protein>
<accession>A0A6P8BJF9</accession>
<name>A0A6P8BJF9_PYRGI</name>
<dbReference type="PANTHER" id="PTHR43245">
    <property type="entry name" value="BIFUNCTIONAL POLYMYXIN RESISTANCE PROTEIN ARNA"/>
    <property type="match status" value="1"/>
</dbReference>
<evidence type="ECO:0000256" key="2">
    <source>
        <dbReference type="ARBA" id="ARBA00023002"/>
    </source>
</evidence>
<keyword evidence="4" id="KW-1185">Reference proteome</keyword>
<dbReference type="RefSeq" id="XP_030987252.1">
    <property type="nucleotide sequence ID" value="XM_031121452.1"/>
</dbReference>
<dbReference type="GO" id="GO:0006694">
    <property type="term" value="P:steroid biosynthetic process"/>
    <property type="evidence" value="ECO:0007669"/>
    <property type="project" value="InterPro"/>
</dbReference>
<dbReference type="Proteomes" id="UP000515153">
    <property type="component" value="Unplaced"/>
</dbReference>
<dbReference type="InterPro" id="IPR050177">
    <property type="entry name" value="Lipid_A_modif_metabolic_enz"/>
</dbReference>
<dbReference type="KEGG" id="pgri:PgNI_01379"/>
<dbReference type="AlphaFoldDB" id="A0A6P8BJF9"/>
<dbReference type="Pfam" id="PF01073">
    <property type="entry name" value="3Beta_HSD"/>
    <property type="match status" value="1"/>
</dbReference>
<organism evidence="4 5">
    <name type="scientific">Pyricularia grisea</name>
    <name type="common">Crabgrass-specific blast fungus</name>
    <name type="synonym">Magnaporthe grisea</name>
    <dbReference type="NCBI Taxonomy" id="148305"/>
    <lineage>
        <taxon>Eukaryota</taxon>
        <taxon>Fungi</taxon>
        <taxon>Dikarya</taxon>
        <taxon>Ascomycota</taxon>
        <taxon>Pezizomycotina</taxon>
        <taxon>Sordariomycetes</taxon>
        <taxon>Sordariomycetidae</taxon>
        <taxon>Magnaporthales</taxon>
        <taxon>Pyriculariaceae</taxon>
        <taxon>Pyricularia</taxon>
    </lineage>
</organism>
<comment type="similarity">
    <text evidence="1">Belongs to the 3-beta-HSD family.</text>
</comment>
<dbReference type="SUPFAM" id="SSF51735">
    <property type="entry name" value="NAD(P)-binding Rossmann-fold domains"/>
    <property type="match status" value="1"/>
</dbReference>
<evidence type="ECO:0000256" key="1">
    <source>
        <dbReference type="ARBA" id="ARBA00009219"/>
    </source>
</evidence>
<sequence length="545" mass="60013">MPRTTRQTRSKAVTAASAKAKALAATIAASSATNPTTPPAVTPPPPPPTLLFRDAAAWESWLEENHKGTEGLGVVWLKIGKKSCPEPTVTYDEAVELALCFGWIDGQRKALDEHFFIQRFTPRRRKSIWSKRNVARVGVLKKAGRMRPAGQVEVDAAMADVVNLKMASNSKPLLGDVLVTGGCGFLGYYMVRQLLEDSECGAVHVLDRDTTHNRIDGANYVKASITDEEKVRALIINELRPRVIFHCASPNFSYPTLSAGTNDQYVSNVKGTEILLKAAKDSPHTEAFVFTSSVDMYSGAPHNNADETQATWKDDDWNPGVDAYRQSKAIAARRVIVANASDGTGPGKLKTTCLALAHMYGVRDSQLTRAMIDNYAAEGTPLVMIGKGENMVSVVSSENAAAAHLLAAKALLDPSRANGKVAGETFNVAEDPPILFWHHMRTLWKAARGEAAVKQAWTMPGWVMELIAFCVEWMLRILTLGFVRPPTMLSRTSVSYVLYSHTYDSRKLRDVLGFHPKSSDHDKIVDEAVKWELQRRQELKGRKQE</sequence>
<keyword evidence="2" id="KW-0560">Oxidoreductase</keyword>
<reference evidence="5" key="1">
    <citation type="journal article" date="2019" name="Mol. Biol. Evol.">
        <title>Blast fungal genomes show frequent chromosomal changes, gene gains and losses, and effector gene turnover.</title>
        <authorList>
            <person name="Gomez Luciano L.B."/>
            <person name="Jason Tsai I."/>
            <person name="Chuma I."/>
            <person name="Tosa Y."/>
            <person name="Chen Y.H."/>
            <person name="Li J.Y."/>
            <person name="Li M.Y."/>
            <person name="Jade Lu M.Y."/>
            <person name="Nakayashiki H."/>
            <person name="Li W.H."/>
        </authorList>
    </citation>
    <scope>NUCLEOTIDE SEQUENCE</scope>
    <source>
        <strain evidence="5">NI907</strain>
    </source>
</reference>
<gene>
    <name evidence="5" type="ORF">PgNI_01379</name>
</gene>
<dbReference type="GO" id="GO:0016616">
    <property type="term" value="F:oxidoreductase activity, acting on the CH-OH group of donors, NAD or NADP as acceptor"/>
    <property type="evidence" value="ECO:0007669"/>
    <property type="project" value="InterPro"/>
</dbReference>
<proteinExistence type="inferred from homology"/>
<evidence type="ECO:0000313" key="4">
    <source>
        <dbReference type="Proteomes" id="UP000515153"/>
    </source>
</evidence>
<dbReference type="InterPro" id="IPR002225">
    <property type="entry name" value="3Beta_OHSteriod_DH/Estase"/>
</dbReference>
<feature type="domain" description="3-beta hydroxysteroid dehydrogenase/isomerase" evidence="3">
    <location>
        <begin position="178"/>
        <end position="447"/>
    </location>
</feature>
<evidence type="ECO:0000313" key="5">
    <source>
        <dbReference type="RefSeq" id="XP_030987252.1"/>
    </source>
</evidence>